<dbReference type="Proteomes" id="UP001189429">
    <property type="component" value="Unassembled WGS sequence"/>
</dbReference>
<name>A0ABN9VLE2_9DINO</name>
<gene>
    <name evidence="1" type="ORF">PCOR1329_LOCUS58455</name>
</gene>
<organism evidence="1 2">
    <name type="scientific">Prorocentrum cordatum</name>
    <dbReference type="NCBI Taxonomy" id="2364126"/>
    <lineage>
        <taxon>Eukaryota</taxon>
        <taxon>Sar</taxon>
        <taxon>Alveolata</taxon>
        <taxon>Dinophyceae</taxon>
        <taxon>Prorocentrales</taxon>
        <taxon>Prorocentraceae</taxon>
        <taxon>Prorocentrum</taxon>
    </lineage>
</organism>
<reference evidence="1" key="1">
    <citation type="submission" date="2023-10" db="EMBL/GenBank/DDBJ databases">
        <authorList>
            <person name="Chen Y."/>
            <person name="Shah S."/>
            <person name="Dougan E. K."/>
            <person name="Thang M."/>
            <person name="Chan C."/>
        </authorList>
    </citation>
    <scope>NUCLEOTIDE SEQUENCE [LARGE SCALE GENOMIC DNA]</scope>
</reference>
<accession>A0ABN9VLE2</accession>
<evidence type="ECO:0008006" key="3">
    <source>
        <dbReference type="Google" id="ProtNLM"/>
    </source>
</evidence>
<sequence length="150" mass="16684">MAPDANQRTKSQCVYHMGAQLRLYRSVSRSENAVSHMNAVSQVYVASIINASNLEPEMNPHNKFTIIHSSVHGSTPVEYVTGVLGGWSKDQSSPSTEWENPMRTDKWGGIGTRHQFLRDTQCFNSIFPQRSGTPLRSTCGLPTDRKTSEA</sequence>
<dbReference type="EMBL" id="CAUYUJ010017249">
    <property type="protein sequence ID" value="CAK0873177.1"/>
    <property type="molecule type" value="Genomic_DNA"/>
</dbReference>
<evidence type="ECO:0000313" key="1">
    <source>
        <dbReference type="EMBL" id="CAK0873177.1"/>
    </source>
</evidence>
<keyword evidence="2" id="KW-1185">Reference proteome</keyword>
<evidence type="ECO:0000313" key="2">
    <source>
        <dbReference type="Proteomes" id="UP001189429"/>
    </source>
</evidence>
<comment type="caution">
    <text evidence="1">The sequence shown here is derived from an EMBL/GenBank/DDBJ whole genome shotgun (WGS) entry which is preliminary data.</text>
</comment>
<protein>
    <recommendedName>
        <fullName evidence="3">Phospholipase B-like</fullName>
    </recommendedName>
</protein>
<proteinExistence type="predicted"/>